<evidence type="ECO:0000313" key="2">
    <source>
        <dbReference type="EnsemblMetazoa" id="MESCA001396-PA"/>
    </source>
</evidence>
<dbReference type="HOGENOM" id="CLU_2256787_0_0_1"/>
<dbReference type="Proteomes" id="UP000015102">
    <property type="component" value="Unassembled WGS sequence"/>
</dbReference>
<feature type="region of interest" description="Disordered" evidence="1">
    <location>
        <begin position="1"/>
        <end position="104"/>
    </location>
</feature>
<evidence type="ECO:0000313" key="3">
    <source>
        <dbReference type="Proteomes" id="UP000015102"/>
    </source>
</evidence>
<feature type="compositionally biased region" description="Low complexity" evidence="1">
    <location>
        <begin position="68"/>
        <end position="81"/>
    </location>
</feature>
<feature type="compositionally biased region" description="Low complexity" evidence="1">
    <location>
        <begin position="39"/>
        <end position="55"/>
    </location>
</feature>
<name>T1GDK7_MEGSC</name>
<sequence length="104" mass="10903">MNDNKKINEYFNKPINTNSPIRPSLSSAGGGVVNNSAGSKSPSPSQLASSYQQQQMFPPSPQNQQSNVVTTAPGTPTPGVGEFHYARKNSVRSIPPTTAAAATT</sequence>
<dbReference type="EMBL" id="CAQQ02042951">
    <property type="status" value="NOT_ANNOTATED_CDS"/>
    <property type="molecule type" value="Genomic_DNA"/>
</dbReference>
<organism evidence="2 3">
    <name type="scientific">Megaselia scalaris</name>
    <name type="common">Humpbacked fly</name>
    <name type="synonym">Phora scalaris</name>
    <dbReference type="NCBI Taxonomy" id="36166"/>
    <lineage>
        <taxon>Eukaryota</taxon>
        <taxon>Metazoa</taxon>
        <taxon>Ecdysozoa</taxon>
        <taxon>Arthropoda</taxon>
        <taxon>Hexapoda</taxon>
        <taxon>Insecta</taxon>
        <taxon>Pterygota</taxon>
        <taxon>Neoptera</taxon>
        <taxon>Endopterygota</taxon>
        <taxon>Diptera</taxon>
        <taxon>Brachycera</taxon>
        <taxon>Muscomorpha</taxon>
        <taxon>Platypezoidea</taxon>
        <taxon>Phoridae</taxon>
        <taxon>Megaseliini</taxon>
        <taxon>Megaselia</taxon>
    </lineage>
</organism>
<dbReference type="EMBL" id="CAQQ02042952">
    <property type="status" value="NOT_ANNOTATED_CDS"/>
    <property type="molecule type" value="Genomic_DNA"/>
</dbReference>
<keyword evidence="3" id="KW-1185">Reference proteome</keyword>
<proteinExistence type="predicted"/>
<dbReference type="EMBL" id="CAQQ02042954">
    <property type="status" value="NOT_ANNOTATED_CDS"/>
    <property type="molecule type" value="Genomic_DNA"/>
</dbReference>
<accession>T1GDK7</accession>
<dbReference type="EnsemblMetazoa" id="MESCA001396-RA">
    <property type="protein sequence ID" value="MESCA001396-PA"/>
    <property type="gene ID" value="MESCA001396"/>
</dbReference>
<dbReference type="EMBL" id="CAQQ02042953">
    <property type="status" value="NOT_ANNOTATED_CDS"/>
    <property type="molecule type" value="Genomic_DNA"/>
</dbReference>
<protein>
    <submittedName>
        <fullName evidence="2">Uncharacterized protein</fullName>
    </submittedName>
</protein>
<feature type="compositionally biased region" description="Polar residues" evidence="1">
    <location>
        <begin position="14"/>
        <end position="38"/>
    </location>
</feature>
<dbReference type="AlphaFoldDB" id="T1GDK7"/>
<reference evidence="2" key="2">
    <citation type="submission" date="2015-06" db="UniProtKB">
        <authorList>
            <consortium name="EnsemblMetazoa"/>
        </authorList>
    </citation>
    <scope>IDENTIFICATION</scope>
</reference>
<reference evidence="3" key="1">
    <citation type="submission" date="2013-02" db="EMBL/GenBank/DDBJ databases">
        <authorList>
            <person name="Hughes D."/>
        </authorList>
    </citation>
    <scope>NUCLEOTIDE SEQUENCE</scope>
    <source>
        <strain>Durham</strain>
        <strain evidence="3">NC isolate 2 -- Noor lab</strain>
    </source>
</reference>
<evidence type="ECO:0000256" key="1">
    <source>
        <dbReference type="SAM" id="MobiDB-lite"/>
    </source>
</evidence>